<evidence type="ECO:0000256" key="3">
    <source>
        <dbReference type="ARBA" id="ARBA00022475"/>
    </source>
</evidence>
<evidence type="ECO:0000313" key="9">
    <source>
        <dbReference type="Proteomes" id="UP000664293"/>
    </source>
</evidence>
<keyword evidence="4 7" id="KW-0812">Transmembrane</keyword>
<keyword evidence="3" id="KW-1003">Cell membrane</keyword>
<comment type="similarity">
    <text evidence="2">Belongs to the FliR/MopE/SpaR family.</text>
</comment>
<proteinExistence type="inferred from homology"/>
<evidence type="ECO:0000256" key="2">
    <source>
        <dbReference type="ARBA" id="ARBA00009772"/>
    </source>
</evidence>
<accession>A0ABS3EA38</accession>
<feature type="transmembrane region" description="Helical" evidence="7">
    <location>
        <begin position="173"/>
        <end position="199"/>
    </location>
</feature>
<sequence length="255" mass="27358">MLLESLSRQSALVVLAMVRLAPLLFVALSNPLSRVPASVRLMLTATAAIGCVQLSPQLQVPATLGFAEFLRAASIEAFIGTALAAGFFVGSAAVLTLARMVDMQMGFGAAAVLDPATNSSESIIGTLYLWVLFVLTFELGFHYDILGILLLSFKLLPMFGSGVELDLGAFTAYLTQQFTLALTIFLPVSMALLIFDFCIGYLAKSMPQMNVYFVGLPLKIFIGLVTLVVSVRLTGAGLEQMLANIREFMLMAVGR</sequence>
<keyword evidence="8" id="KW-0966">Cell projection</keyword>
<keyword evidence="6 7" id="KW-0472">Membrane</keyword>
<comment type="subcellular location">
    <subcellularLocation>
        <location evidence="1">Cell membrane</location>
        <topology evidence="1">Multi-pass membrane protein</topology>
    </subcellularLocation>
</comment>
<keyword evidence="9" id="KW-1185">Reference proteome</keyword>
<keyword evidence="5 7" id="KW-1133">Transmembrane helix</keyword>
<dbReference type="EMBL" id="JAEKJR010000002">
    <property type="protein sequence ID" value="MBN8432165.1"/>
    <property type="molecule type" value="Genomic_DNA"/>
</dbReference>
<evidence type="ECO:0000313" key="8">
    <source>
        <dbReference type="EMBL" id="MBN8432165.1"/>
    </source>
</evidence>
<feature type="transmembrane region" description="Helical" evidence="7">
    <location>
        <begin position="12"/>
        <end position="29"/>
    </location>
</feature>
<gene>
    <name evidence="8" type="ORF">JF535_15035</name>
</gene>
<dbReference type="PANTHER" id="PTHR30065:SF1">
    <property type="entry name" value="SURFACE PRESENTATION OF ANTIGENS PROTEIN SPAR"/>
    <property type="match status" value="1"/>
</dbReference>
<dbReference type="InterPro" id="IPR002010">
    <property type="entry name" value="T3SS_IM_R"/>
</dbReference>
<feature type="transmembrane region" description="Helical" evidence="7">
    <location>
        <begin position="127"/>
        <end position="153"/>
    </location>
</feature>
<keyword evidence="8" id="KW-0282">Flagellum</keyword>
<evidence type="ECO:0000256" key="7">
    <source>
        <dbReference type="SAM" id="Phobius"/>
    </source>
</evidence>
<dbReference type="Proteomes" id="UP000664293">
    <property type="component" value="Unassembled WGS sequence"/>
</dbReference>
<keyword evidence="8" id="KW-0969">Cilium</keyword>
<name>A0ABS3EA38_9GAMM</name>
<feature type="transmembrane region" description="Helical" evidence="7">
    <location>
        <begin position="41"/>
        <end position="58"/>
    </location>
</feature>
<evidence type="ECO:0000256" key="4">
    <source>
        <dbReference type="ARBA" id="ARBA00022692"/>
    </source>
</evidence>
<dbReference type="RefSeq" id="WP_207003472.1">
    <property type="nucleotide sequence ID" value="NZ_JAEKJR010000002.1"/>
</dbReference>
<dbReference type="PRINTS" id="PR00953">
    <property type="entry name" value="TYPE3IMRPROT"/>
</dbReference>
<reference evidence="8 9" key="1">
    <citation type="submission" date="2020-12" db="EMBL/GenBank/DDBJ databases">
        <title>Oil enriched cultivation method for isolating marine PHA-producing bacteria.</title>
        <authorList>
            <person name="Zheng W."/>
            <person name="Yu S."/>
            <person name="Huang Y."/>
        </authorList>
    </citation>
    <scope>NUCLEOTIDE SEQUENCE [LARGE SCALE GENOMIC DNA]</scope>
    <source>
        <strain evidence="8 9">SN0-2</strain>
    </source>
</reference>
<comment type="caution">
    <text evidence="8">The sequence shown here is derived from an EMBL/GenBank/DDBJ whole genome shotgun (WGS) entry which is preliminary data.</text>
</comment>
<feature type="transmembrane region" description="Helical" evidence="7">
    <location>
        <begin position="78"/>
        <end position="98"/>
    </location>
</feature>
<evidence type="ECO:0000256" key="1">
    <source>
        <dbReference type="ARBA" id="ARBA00004651"/>
    </source>
</evidence>
<organism evidence="8 9">
    <name type="scientific">Microbulbifer salipaludis</name>
    <dbReference type="NCBI Taxonomy" id="187980"/>
    <lineage>
        <taxon>Bacteria</taxon>
        <taxon>Pseudomonadati</taxon>
        <taxon>Pseudomonadota</taxon>
        <taxon>Gammaproteobacteria</taxon>
        <taxon>Cellvibrionales</taxon>
        <taxon>Microbulbiferaceae</taxon>
        <taxon>Microbulbifer</taxon>
    </lineage>
</organism>
<feature type="transmembrane region" description="Helical" evidence="7">
    <location>
        <begin position="211"/>
        <end position="231"/>
    </location>
</feature>
<dbReference type="PANTHER" id="PTHR30065">
    <property type="entry name" value="FLAGELLAR BIOSYNTHETIC PROTEIN FLIR"/>
    <property type="match status" value="1"/>
</dbReference>
<evidence type="ECO:0000256" key="6">
    <source>
        <dbReference type="ARBA" id="ARBA00023136"/>
    </source>
</evidence>
<protein>
    <submittedName>
        <fullName evidence="8">Flagellar biosynthetic protein FliR</fullName>
    </submittedName>
</protein>
<evidence type="ECO:0000256" key="5">
    <source>
        <dbReference type="ARBA" id="ARBA00022989"/>
    </source>
</evidence>
<dbReference type="Pfam" id="PF01311">
    <property type="entry name" value="Bac_export_1"/>
    <property type="match status" value="1"/>
</dbReference>